<keyword evidence="14" id="KW-1185">Reference proteome</keyword>
<dbReference type="CDD" id="cd06225">
    <property type="entry name" value="HAMP"/>
    <property type="match status" value="1"/>
</dbReference>
<dbReference type="EMBL" id="CP036526">
    <property type="protein sequence ID" value="QDT11917.1"/>
    <property type="molecule type" value="Genomic_DNA"/>
</dbReference>
<dbReference type="InterPro" id="IPR036890">
    <property type="entry name" value="HATPase_C_sf"/>
</dbReference>
<dbReference type="CDD" id="cd00082">
    <property type="entry name" value="HisKA"/>
    <property type="match status" value="1"/>
</dbReference>
<dbReference type="SUPFAM" id="SSF55874">
    <property type="entry name" value="ATPase domain of HSP90 chaperone/DNA topoisomerase II/histidine kinase"/>
    <property type="match status" value="1"/>
</dbReference>
<dbReference type="InterPro" id="IPR036097">
    <property type="entry name" value="HisK_dim/P_sf"/>
</dbReference>
<dbReference type="PRINTS" id="PR00344">
    <property type="entry name" value="BCTRLSENSOR"/>
</dbReference>
<keyword evidence="8" id="KW-0067">ATP-binding</keyword>
<accession>A0A517NXQ7</accession>
<dbReference type="InterPro" id="IPR004358">
    <property type="entry name" value="Sig_transdc_His_kin-like_C"/>
</dbReference>
<keyword evidence="4" id="KW-0597">Phosphoprotein</keyword>
<dbReference type="SUPFAM" id="SSF158472">
    <property type="entry name" value="HAMP domain-like"/>
    <property type="match status" value="1"/>
</dbReference>
<dbReference type="PROSITE" id="PS50885">
    <property type="entry name" value="HAMP"/>
    <property type="match status" value="1"/>
</dbReference>
<reference evidence="13 14" key="1">
    <citation type="submission" date="2019-02" db="EMBL/GenBank/DDBJ databases">
        <title>Deep-cultivation of Planctomycetes and their phenomic and genomic characterization uncovers novel biology.</title>
        <authorList>
            <person name="Wiegand S."/>
            <person name="Jogler M."/>
            <person name="Boedeker C."/>
            <person name="Pinto D."/>
            <person name="Vollmers J."/>
            <person name="Rivas-Marin E."/>
            <person name="Kohn T."/>
            <person name="Peeters S.H."/>
            <person name="Heuer A."/>
            <person name="Rast P."/>
            <person name="Oberbeckmann S."/>
            <person name="Bunk B."/>
            <person name="Jeske O."/>
            <person name="Meyerdierks A."/>
            <person name="Storesund J.E."/>
            <person name="Kallscheuer N."/>
            <person name="Luecker S."/>
            <person name="Lage O.M."/>
            <person name="Pohl T."/>
            <person name="Merkel B.J."/>
            <person name="Hornburger P."/>
            <person name="Mueller R.-W."/>
            <person name="Bruemmer F."/>
            <person name="Labrenz M."/>
            <person name="Spormann A.M."/>
            <person name="Op den Camp H."/>
            <person name="Overmann J."/>
            <person name="Amann R."/>
            <person name="Jetten M.S.M."/>
            <person name="Mascher T."/>
            <person name="Medema M.H."/>
            <person name="Devos D.P."/>
            <person name="Kaster A.-K."/>
            <person name="Ovreas L."/>
            <person name="Rohde M."/>
            <person name="Galperin M.Y."/>
            <person name="Jogler C."/>
        </authorList>
    </citation>
    <scope>NUCLEOTIDE SEQUENCE [LARGE SCALE GENOMIC DNA]</scope>
    <source>
        <strain evidence="13 14">K23_9</strain>
    </source>
</reference>
<dbReference type="SMART" id="SM00304">
    <property type="entry name" value="HAMP"/>
    <property type="match status" value="1"/>
</dbReference>
<name>A0A517NXQ7_9BACT</name>
<evidence type="ECO:0000313" key="14">
    <source>
        <dbReference type="Proteomes" id="UP000319817"/>
    </source>
</evidence>
<dbReference type="Gene3D" id="6.10.340.10">
    <property type="match status" value="1"/>
</dbReference>
<evidence type="ECO:0000256" key="8">
    <source>
        <dbReference type="ARBA" id="ARBA00022840"/>
    </source>
</evidence>
<dbReference type="RefSeq" id="WP_145419672.1">
    <property type="nucleotide sequence ID" value="NZ_CP036526.1"/>
</dbReference>
<dbReference type="GO" id="GO:0005524">
    <property type="term" value="F:ATP binding"/>
    <property type="evidence" value="ECO:0007669"/>
    <property type="project" value="UniProtKB-KW"/>
</dbReference>
<dbReference type="EC" id="2.7.13.3" evidence="3"/>
<evidence type="ECO:0000256" key="5">
    <source>
        <dbReference type="ARBA" id="ARBA00022679"/>
    </source>
</evidence>
<dbReference type="PANTHER" id="PTHR43065:SF10">
    <property type="entry name" value="PEROXIDE STRESS-ACTIVATED HISTIDINE KINASE MAK3"/>
    <property type="match status" value="1"/>
</dbReference>
<comment type="catalytic activity">
    <reaction evidence="1">
        <text>ATP + protein L-histidine = ADP + protein N-phospho-L-histidine.</text>
        <dbReference type="EC" id="2.7.13.3"/>
    </reaction>
</comment>
<feature type="domain" description="HAMP" evidence="12">
    <location>
        <begin position="171"/>
        <end position="223"/>
    </location>
</feature>
<evidence type="ECO:0000256" key="2">
    <source>
        <dbReference type="ARBA" id="ARBA00004370"/>
    </source>
</evidence>
<evidence type="ECO:0000256" key="1">
    <source>
        <dbReference type="ARBA" id="ARBA00000085"/>
    </source>
</evidence>
<keyword evidence="10" id="KW-0812">Transmembrane</keyword>
<dbReference type="FunFam" id="3.30.565.10:FF:000006">
    <property type="entry name" value="Sensor histidine kinase WalK"/>
    <property type="match status" value="1"/>
</dbReference>
<keyword evidence="9" id="KW-0902">Two-component regulatory system</keyword>
<comment type="subcellular location">
    <subcellularLocation>
        <location evidence="2">Membrane</location>
    </subcellularLocation>
</comment>
<dbReference type="SMART" id="SM00388">
    <property type="entry name" value="HisKA"/>
    <property type="match status" value="1"/>
</dbReference>
<keyword evidence="5 13" id="KW-0808">Transferase</keyword>
<sequence length="451" mass="48370">MKLAAKLILIFMLGVLGIVALFSWQTIRRQQDHDQARRAEHADDVVGAITPAINNAFRDGGVVTIEEAVEFSAQYVPGRRLRWVNGIQTREAPRLTTRKVSRISVSDEDGGHVAHTFVPVVIDGSDAGGVEVTESLVSHDSFIRGSLVASLCSLLGVAMLSGLVIYFGGVQLVGKPLEKLIDQVHEIGDGKLSQPPVLTSNDELGSLAMAISQMSGRIEQQQNTIRHTDRLGTVGTLAAGMAHEMGTPLNVVAGRANLIASGKLSPEEVGQSAKTIKSEAERMTMIIRQLLDFARQSTSEHTTIDIKDVARNTCELMETLAEKSSCKISLQMDDAPCQIKGDATQIQQVLTNLITNAIQAMPDGGNIMVAVERDQSQVCVQVTDEGVGIEPTEAKRVFEPFYTTKDVGQGTGLGLSIAYGIVKEHGGEIKIHSRPGQSTTFSVQLPSLAAG</sequence>
<dbReference type="OrthoDB" id="226486at2"/>
<dbReference type="PROSITE" id="PS50109">
    <property type="entry name" value="HIS_KIN"/>
    <property type="match status" value="1"/>
</dbReference>
<evidence type="ECO:0000259" key="12">
    <source>
        <dbReference type="PROSITE" id="PS50885"/>
    </source>
</evidence>
<dbReference type="InterPro" id="IPR003594">
    <property type="entry name" value="HATPase_dom"/>
</dbReference>
<feature type="domain" description="Histidine kinase" evidence="11">
    <location>
        <begin position="240"/>
        <end position="449"/>
    </location>
</feature>
<proteinExistence type="predicted"/>
<dbReference type="InterPro" id="IPR005467">
    <property type="entry name" value="His_kinase_dom"/>
</dbReference>
<dbReference type="GO" id="GO:0000155">
    <property type="term" value="F:phosphorelay sensor kinase activity"/>
    <property type="evidence" value="ECO:0007669"/>
    <property type="project" value="InterPro"/>
</dbReference>
<dbReference type="Pfam" id="PF00672">
    <property type="entry name" value="HAMP"/>
    <property type="match status" value="1"/>
</dbReference>
<evidence type="ECO:0000259" key="11">
    <source>
        <dbReference type="PROSITE" id="PS50109"/>
    </source>
</evidence>
<keyword evidence="6" id="KW-0547">Nucleotide-binding</keyword>
<dbReference type="Proteomes" id="UP000319817">
    <property type="component" value="Chromosome"/>
</dbReference>
<evidence type="ECO:0000256" key="10">
    <source>
        <dbReference type="SAM" id="Phobius"/>
    </source>
</evidence>
<evidence type="ECO:0000256" key="6">
    <source>
        <dbReference type="ARBA" id="ARBA00022741"/>
    </source>
</evidence>
<keyword evidence="10" id="KW-0472">Membrane</keyword>
<evidence type="ECO:0000256" key="3">
    <source>
        <dbReference type="ARBA" id="ARBA00012438"/>
    </source>
</evidence>
<protein>
    <recommendedName>
        <fullName evidence="3">histidine kinase</fullName>
        <ecNumber evidence="3">2.7.13.3</ecNumber>
    </recommendedName>
</protein>
<dbReference type="Gene3D" id="3.30.565.10">
    <property type="entry name" value="Histidine kinase-like ATPase, C-terminal domain"/>
    <property type="match status" value="1"/>
</dbReference>
<keyword evidence="10" id="KW-1133">Transmembrane helix</keyword>
<keyword evidence="7 13" id="KW-0418">Kinase</keyword>
<dbReference type="InterPro" id="IPR003660">
    <property type="entry name" value="HAMP_dom"/>
</dbReference>
<dbReference type="Pfam" id="PF02518">
    <property type="entry name" value="HATPase_c"/>
    <property type="match status" value="1"/>
</dbReference>
<dbReference type="AlphaFoldDB" id="A0A517NXQ7"/>
<evidence type="ECO:0000256" key="9">
    <source>
        <dbReference type="ARBA" id="ARBA00023012"/>
    </source>
</evidence>
<feature type="transmembrane region" description="Helical" evidence="10">
    <location>
        <begin position="6"/>
        <end position="27"/>
    </location>
</feature>
<dbReference type="InterPro" id="IPR003661">
    <property type="entry name" value="HisK_dim/P_dom"/>
</dbReference>
<gene>
    <name evidence="13" type="primary">kinE_2</name>
    <name evidence="13" type="ORF">K239x_39190</name>
</gene>
<evidence type="ECO:0000313" key="13">
    <source>
        <dbReference type="EMBL" id="QDT11917.1"/>
    </source>
</evidence>
<evidence type="ECO:0000256" key="4">
    <source>
        <dbReference type="ARBA" id="ARBA00022553"/>
    </source>
</evidence>
<feature type="transmembrane region" description="Helical" evidence="10">
    <location>
        <begin position="147"/>
        <end position="169"/>
    </location>
</feature>
<dbReference type="SUPFAM" id="SSF47384">
    <property type="entry name" value="Homodimeric domain of signal transducing histidine kinase"/>
    <property type="match status" value="1"/>
</dbReference>
<dbReference type="PANTHER" id="PTHR43065">
    <property type="entry name" value="SENSOR HISTIDINE KINASE"/>
    <property type="match status" value="1"/>
</dbReference>
<organism evidence="13 14">
    <name type="scientific">Stieleria marina</name>
    <dbReference type="NCBI Taxonomy" id="1930275"/>
    <lineage>
        <taxon>Bacteria</taxon>
        <taxon>Pseudomonadati</taxon>
        <taxon>Planctomycetota</taxon>
        <taxon>Planctomycetia</taxon>
        <taxon>Pirellulales</taxon>
        <taxon>Pirellulaceae</taxon>
        <taxon>Stieleria</taxon>
    </lineage>
</organism>
<dbReference type="Pfam" id="PF00512">
    <property type="entry name" value="HisKA"/>
    <property type="match status" value="1"/>
</dbReference>
<evidence type="ECO:0000256" key="7">
    <source>
        <dbReference type="ARBA" id="ARBA00022777"/>
    </source>
</evidence>
<dbReference type="GO" id="GO:0016020">
    <property type="term" value="C:membrane"/>
    <property type="evidence" value="ECO:0007669"/>
    <property type="project" value="UniProtKB-SubCell"/>
</dbReference>
<dbReference type="Gene3D" id="1.10.287.130">
    <property type="match status" value="1"/>
</dbReference>
<dbReference type="SMART" id="SM00387">
    <property type="entry name" value="HATPase_c"/>
    <property type="match status" value="1"/>
</dbReference>